<name>A0AAV7P2V9_PLEWA</name>
<proteinExistence type="predicted"/>
<evidence type="ECO:0000313" key="1">
    <source>
        <dbReference type="EMBL" id="KAJ1122592.1"/>
    </source>
</evidence>
<dbReference type="Proteomes" id="UP001066276">
    <property type="component" value="Chromosome 7"/>
</dbReference>
<sequence length="77" mass="8727">MESPSVPVRNQPPNMQLIFNQEWCNPAIALVFPPGYIIIRQDILGKRGRGLAIIFLDTCQLEPLNLDLLNEVSRLLL</sequence>
<gene>
    <name evidence="1" type="ORF">NDU88_001078</name>
</gene>
<reference evidence="1" key="1">
    <citation type="journal article" date="2022" name="bioRxiv">
        <title>Sequencing and chromosome-scale assembly of the giantPleurodeles waltlgenome.</title>
        <authorList>
            <person name="Brown T."/>
            <person name="Elewa A."/>
            <person name="Iarovenko S."/>
            <person name="Subramanian E."/>
            <person name="Araus A.J."/>
            <person name="Petzold A."/>
            <person name="Susuki M."/>
            <person name="Suzuki K.-i.T."/>
            <person name="Hayashi T."/>
            <person name="Toyoda A."/>
            <person name="Oliveira C."/>
            <person name="Osipova E."/>
            <person name="Leigh N.D."/>
            <person name="Simon A."/>
            <person name="Yun M.H."/>
        </authorList>
    </citation>
    <scope>NUCLEOTIDE SEQUENCE</scope>
    <source>
        <strain evidence="1">20211129_DDA</strain>
        <tissue evidence="1">Liver</tissue>
    </source>
</reference>
<evidence type="ECO:0000313" key="2">
    <source>
        <dbReference type="Proteomes" id="UP001066276"/>
    </source>
</evidence>
<accession>A0AAV7P2V9</accession>
<keyword evidence="2" id="KW-1185">Reference proteome</keyword>
<dbReference type="AlphaFoldDB" id="A0AAV7P2V9"/>
<dbReference type="EMBL" id="JANPWB010000011">
    <property type="protein sequence ID" value="KAJ1122592.1"/>
    <property type="molecule type" value="Genomic_DNA"/>
</dbReference>
<comment type="caution">
    <text evidence="1">The sequence shown here is derived from an EMBL/GenBank/DDBJ whole genome shotgun (WGS) entry which is preliminary data.</text>
</comment>
<organism evidence="1 2">
    <name type="scientific">Pleurodeles waltl</name>
    <name type="common">Iberian ribbed newt</name>
    <dbReference type="NCBI Taxonomy" id="8319"/>
    <lineage>
        <taxon>Eukaryota</taxon>
        <taxon>Metazoa</taxon>
        <taxon>Chordata</taxon>
        <taxon>Craniata</taxon>
        <taxon>Vertebrata</taxon>
        <taxon>Euteleostomi</taxon>
        <taxon>Amphibia</taxon>
        <taxon>Batrachia</taxon>
        <taxon>Caudata</taxon>
        <taxon>Salamandroidea</taxon>
        <taxon>Salamandridae</taxon>
        <taxon>Pleurodelinae</taxon>
        <taxon>Pleurodeles</taxon>
    </lineage>
</organism>
<protein>
    <submittedName>
        <fullName evidence="1">Uncharacterized protein</fullName>
    </submittedName>
</protein>